<gene>
    <name evidence="1" type="ORF">WN51_05977</name>
</gene>
<name>A0A0N0BIS3_9HYME</name>
<organism evidence="1 2">
    <name type="scientific">Melipona quadrifasciata</name>
    <dbReference type="NCBI Taxonomy" id="166423"/>
    <lineage>
        <taxon>Eukaryota</taxon>
        <taxon>Metazoa</taxon>
        <taxon>Ecdysozoa</taxon>
        <taxon>Arthropoda</taxon>
        <taxon>Hexapoda</taxon>
        <taxon>Insecta</taxon>
        <taxon>Pterygota</taxon>
        <taxon>Neoptera</taxon>
        <taxon>Endopterygota</taxon>
        <taxon>Hymenoptera</taxon>
        <taxon>Apocrita</taxon>
        <taxon>Aculeata</taxon>
        <taxon>Apoidea</taxon>
        <taxon>Anthophila</taxon>
        <taxon>Apidae</taxon>
        <taxon>Melipona</taxon>
    </lineage>
</organism>
<evidence type="ECO:0000313" key="2">
    <source>
        <dbReference type="Proteomes" id="UP000053105"/>
    </source>
</evidence>
<dbReference type="AlphaFoldDB" id="A0A0N0BIS3"/>
<accession>A0A0N0BIS3</accession>
<evidence type="ECO:0000313" key="1">
    <source>
        <dbReference type="EMBL" id="KOX78088.1"/>
    </source>
</evidence>
<dbReference type="Proteomes" id="UP000053105">
    <property type="component" value="Unassembled WGS sequence"/>
</dbReference>
<reference evidence="1 2" key="1">
    <citation type="submission" date="2015-07" db="EMBL/GenBank/DDBJ databases">
        <title>The genome of Melipona quadrifasciata.</title>
        <authorList>
            <person name="Pan H."/>
            <person name="Kapheim K."/>
        </authorList>
    </citation>
    <scope>NUCLEOTIDE SEQUENCE [LARGE SCALE GENOMIC DNA]</scope>
    <source>
        <strain evidence="1">0111107301</strain>
        <tissue evidence="1">Whole body</tissue>
    </source>
</reference>
<dbReference type="EMBL" id="KQ435727">
    <property type="protein sequence ID" value="KOX78088.1"/>
    <property type="molecule type" value="Genomic_DNA"/>
</dbReference>
<protein>
    <submittedName>
        <fullName evidence="1">Uncharacterized protein</fullName>
    </submittedName>
</protein>
<keyword evidence="2" id="KW-1185">Reference proteome</keyword>
<sequence length="151" mass="16793">MPGTHTRWYSRCPCWMVNLGQSLSHSCSLAKLIYISTLSTLDGHECSSSWPGSNQDREISPLMTLCPLVFPLVSLHFAYWTHPIDSFLSFFGIYCGMISHPSPLMKFIPIDGTRSHSDILVVERRLGSDEPSTTSLLTCRPTLHGPHSCPG</sequence>
<proteinExistence type="predicted"/>